<evidence type="ECO:0000313" key="2">
    <source>
        <dbReference type="Proteomes" id="UP000673821"/>
    </source>
</evidence>
<sequence>MRATKDVPILTDTYESAADFRPVGNCIYVFASAGEARAKHMESWRASAGAVRFCEVEAEDFDQFRIKETGETLSLRSAVQLASVWNGLDDDATIYIDITGLTHAVWAGLLKSAIREKKRVFAVYVEPDQYSRSAAPVEGQVYDLSTSIQGIMPLAGYAVLSPKNNVDFTFVPLLGFEGTRLRHVIEQVQPGYERITPVIGSPGFKPWYVFETYLGNRAALMETEAWQAVRYAPANCPFSCFYLLQEIAAGTNAGSLKIALVGTKPHALGAVLFALTSTTPTELVYDHPIRKAGRTNGTARLHVYHVSAVFDANASVFTVPERIRDRRAAHR</sequence>
<accession>A0ABN7MU83</accession>
<dbReference type="RefSeq" id="WP_200660243.1">
    <property type="nucleotide sequence ID" value="NZ_CAJNBH010000021.1"/>
</dbReference>
<reference evidence="1 2" key="1">
    <citation type="submission" date="2021-02" db="EMBL/GenBank/DDBJ databases">
        <authorList>
            <person name="Vanwijnsberghe S."/>
        </authorList>
    </citation>
    <scope>NUCLEOTIDE SEQUENCE [LARGE SCALE GENOMIC DNA]</scope>
    <source>
        <strain evidence="1 2">R-69776</strain>
    </source>
</reference>
<name>A0ABN7MU83_9BURK</name>
<evidence type="ECO:0000313" key="1">
    <source>
        <dbReference type="EMBL" id="CAE6816114.1"/>
    </source>
</evidence>
<gene>
    <name evidence="1" type="ORF">R69776_05918</name>
</gene>
<dbReference type="Proteomes" id="UP000673821">
    <property type="component" value="Unassembled WGS sequence"/>
</dbReference>
<comment type="caution">
    <text evidence="1">The sequence shown here is derived from an EMBL/GenBank/DDBJ whole genome shotgun (WGS) entry which is preliminary data.</text>
</comment>
<keyword evidence="2" id="KW-1185">Reference proteome</keyword>
<dbReference type="EMBL" id="CAJNBH010000021">
    <property type="protein sequence ID" value="CAE6816114.1"/>
    <property type="molecule type" value="Genomic_DNA"/>
</dbReference>
<proteinExistence type="predicted"/>
<organism evidence="1 2">
    <name type="scientific">Paraburkholderia nemoris</name>
    <dbReference type="NCBI Taxonomy" id="2793076"/>
    <lineage>
        <taxon>Bacteria</taxon>
        <taxon>Pseudomonadati</taxon>
        <taxon>Pseudomonadota</taxon>
        <taxon>Betaproteobacteria</taxon>
        <taxon>Burkholderiales</taxon>
        <taxon>Burkholderiaceae</taxon>
        <taxon>Paraburkholderia</taxon>
    </lineage>
</organism>
<protein>
    <submittedName>
        <fullName evidence="1">Uncharacterized protein</fullName>
    </submittedName>
</protein>